<dbReference type="AlphaFoldDB" id="A0A077Z956"/>
<dbReference type="STRING" id="36087.A0A077Z956"/>
<dbReference type="CDD" id="cd02440">
    <property type="entry name" value="AdoMet_MTases"/>
    <property type="match status" value="1"/>
</dbReference>
<keyword evidence="5 8" id="KW-0808">Transferase</keyword>
<dbReference type="GO" id="GO:0004719">
    <property type="term" value="F:protein-L-isoaspartate (D-aspartate) O-methyltransferase activity"/>
    <property type="evidence" value="ECO:0007669"/>
    <property type="project" value="UniProtKB-UniRule"/>
</dbReference>
<comment type="catalytic activity">
    <reaction evidence="7">
        <text>[protein]-L-isoaspartate + S-adenosyl-L-methionine = [protein]-L-isoaspartate alpha-methyl ester + S-adenosyl-L-homocysteine</text>
        <dbReference type="Rhea" id="RHEA:12705"/>
        <dbReference type="Rhea" id="RHEA-COMP:12143"/>
        <dbReference type="Rhea" id="RHEA-COMP:12144"/>
        <dbReference type="ChEBI" id="CHEBI:57856"/>
        <dbReference type="ChEBI" id="CHEBI:59789"/>
        <dbReference type="ChEBI" id="CHEBI:90596"/>
        <dbReference type="ChEBI" id="CHEBI:90598"/>
        <dbReference type="EC" id="2.1.1.77"/>
    </reaction>
    <physiologicalReaction direction="left-to-right" evidence="7">
        <dbReference type="Rhea" id="RHEA:12706"/>
    </physiologicalReaction>
</comment>
<comment type="subcellular location">
    <subcellularLocation>
        <location evidence="1">Cytoplasm</location>
    </subcellularLocation>
</comment>
<evidence type="ECO:0000256" key="1">
    <source>
        <dbReference type="ARBA" id="ARBA00004496"/>
    </source>
</evidence>
<dbReference type="SUPFAM" id="SSF53335">
    <property type="entry name" value="S-adenosyl-L-methionine-dependent methyltransferases"/>
    <property type="match status" value="1"/>
</dbReference>
<dbReference type="OrthoDB" id="73890at2759"/>
<evidence type="ECO:0000256" key="2">
    <source>
        <dbReference type="ARBA" id="ARBA00005369"/>
    </source>
</evidence>
<comment type="similarity">
    <text evidence="2 8">Belongs to the methyltransferase superfamily. L-isoaspartyl/D-aspartyl protein methyltransferase family.</text>
</comment>
<keyword evidence="3" id="KW-0963">Cytoplasm</keyword>
<proteinExistence type="inferred from homology"/>
<dbReference type="GO" id="GO:0005737">
    <property type="term" value="C:cytoplasm"/>
    <property type="evidence" value="ECO:0007669"/>
    <property type="project" value="UniProtKB-SubCell"/>
</dbReference>
<dbReference type="Gene3D" id="3.40.50.150">
    <property type="entry name" value="Vaccinia Virus protein VP39"/>
    <property type="match status" value="1"/>
</dbReference>
<dbReference type="FunFam" id="3.40.50.150:FF:000027">
    <property type="entry name" value="Protein-L-isoaspartate O-methyltransferase"/>
    <property type="match status" value="1"/>
</dbReference>
<protein>
    <recommendedName>
        <fullName evidence="8">Protein-L-isoaspartate O-methyltransferase</fullName>
        <ecNumber evidence="8">2.1.1.77</ecNumber>
    </recommendedName>
</protein>
<dbReference type="InterPro" id="IPR029063">
    <property type="entry name" value="SAM-dependent_MTases_sf"/>
</dbReference>
<keyword evidence="9" id="KW-0732">Signal</keyword>
<gene>
    <name evidence="10" type="ORF">TTRE_0000502801</name>
</gene>
<dbReference type="PANTHER" id="PTHR11579">
    <property type="entry name" value="PROTEIN-L-ISOASPARTATE O-METHYLTRANSFERASE"/>
    <property type="match status" value="1"/>
</dbReference>
<name>A0A077Z956_TRITR</name>
<evidence type="ECO:0000313" key="10">
    <source>
        <dbReference type="EMBL" id="CDW56746.1"/>
    </source>
</evidence>
<keyword evidence="4 8" id="KW-0489">Methyltransferase</keyword>
<dbReference type="GO" id="GO:0032259">
    <property type="term" value="P:methylation"/>
    <property type="evidence" value="ECO:0007669"/>
    <property type="project" value="UniProtKB-KW"/>
</dbReference>
<feature type="signal peptide" evidence="9">
    <location>
        <begin position="1"/>
        <end position="20"/>
    </location>
</feature>
<feature type="chain" id="PRO_5001728532" description="Protein-L-isoaspartate O-methyltransferase" evidence="9">
    <location>
        <begin position="21"/>
        <end position="249"/>
    </location>
</feature>
<evidence type="ECO:0000256" key="6">
    <source>
        <dbReference type="ARBA" id="ARBA00022691"/>
    </source>
</evidence>
<evidence type="ECO:0000256" key="4">
    <source>
        <dbReference type="ARBA" id="ARBA00022603"/>
    </source>
</evidence>
<keyword evidence="11" id="KW-1185">Reference proteome</keyword>
<reference evidence="10" key="1">
    <citation type="submission" date="2014-01" db="EMBL/GenBank/DDBJ databases">
        <authorList>
            <person name="Aslett M."/>
        </authorList>
    </citation>
    <scope>NUCLEOTIDE SEQUENCE</scope>
</reference>
<evidence type="ECO:0000256" key="8">
    <source>
        <dbReference type="RuleBase" id="RU003802"/>
    </source>
</evidence>
<dbReference type="EC" id="2.1.1.77" evidence="8"/>
<dbReference type="PANTHER" id="PTHR11579:SF0">
    <property type="entry name" value="PROTEIN-L-ISOASPARTATE(D-ASPARTATE) O-METHYLTRANSFERASE"/>
    <property type="match status" value="1"/>
</dbReference>
<dbReference type="EMBL" id="HG806073">
    <property type="protein sequence ID" value="CDW56746.1"/>
    <property type="molecule type" value="Genomic_DNA"/>
</dbReference>
<evidence type="ECO:0000313" key="11">
    <source>
        <dbReference type="Proteomes" id="UP000030665"/>
    </source>
</evidence>
<sequence length="249" mass="27054">MRLLPSVCCVLWLRAFYTMAWRSHGANNTDMVNALQRNGIIKSETVKQAMLAVDRGFYSRHNPYYDSPQPINYGATISAPHMHAHALELLKDHLTEGKKALDVGSGSGYLTACFAVLLGPSGKAVGIEHIPELVEWSKENVRRGNPDLIDSGRVLLVVGDGRNGYPNEAPYDAIHVGAAANGVPQALIDQLKPGGRMVVPVGPEYGSQVFKQIDKLADGTIREQDLMGVMYVPLTDRDHQLGKPSGGAR</sequence>
<reference evidence="10" key="2">
    <citation type="submission" date="2014-03" db="EMBL/GenBank/DDBJ databases">
        <title>The whipworm genome and dual-species transcriptomics of an intimate host-pathogen interaction.</title>
        <authorList>
            <person name="Foth B.J."/>
            <person name="Tsai I.J."/>
            <person name="Reid A.J."/>
            <person name="Bancroft A.J."/>
            <person name="Nichol S."/>
            <person name="Tracey A."/>
            <person name="Holroyd N."/>
            <person name="Cotton J.A."/>
            <person name="Stanley E.J."/>
            <person name="Zarowiecki M."/>
            <person name="Liu J.Z."/>
            <person name="Huckvale T."/>
            <person name="Cooper P.J."/>
            <person name="Grencis R.K."/>
            <person name="Berriman M."/>
        </authorList>
    </citation>
    <scope>NUCLEOTIDE SEQUENCE [LARGE SCALE GENOMIC DNA]</scope>
</reference>
<dbReference type="Proteomes" id="UP000030665">
    <property type="component" value="Unassembled WGS sequence"/>
</dbReference>
<keyword evidence="6 8" id="KW-0949">S-adenosyl-L-methionine</keyword>
<dbReference type="InterPro" id="IPR000682">
    <property type="entry name" value="PCMT"/>
</dbReference>
<evidence type="ECO:0000256" key="3">
    <source>
        <dbReference type="ARBA" id="ARBA00022490"/>
    </source>
</evidence>
<dbReference type="PROSITE" id="PS01279">
    <property type="entry name" value="PCMT"/>
    <property type="match status" value="1"/>
</dbReference>
<evidence type="ECO:0000256" key="7">
    <source>
        <dbReference type="ARBA" id="ARBA00035815"/>
    </source>
</evidence>
<dbReference type="Pfam" id="PF01135">
    <property type="entry name" value="PCMT"/>
    <property type="match status" value="1"/>
</dbReference>
<evidence type="ECO:0000256" key="9">
    <source>
        <dbReference type="SAM" id="SignalP"/>
    </source>
</evidence>
<accession>A0A077Z956</accession>
<organism evidence="10 11">
    <name type="scientific">Trichuris trichiura</name>
    <name type="common">Whipworm</name>
    <name type="synonym">Trichocephalus trichiurus</name>
    <dbReference type="NCBI Taxonomy" id="36087"/>
    <lineage>
        <taxon>Eukaryota</taxon>
        <taxon>Metazoa</taxon>
        <taxon>Ecdysozoa</taxon>
        <taxon>Nematoda</taxon>
        <taxon>Enoplea</taxon>
        <taxon>Dorylaimia</taxon>
        <taxon>Trichinellida</taxon>
        <taxon>Trichuridae</taxon>
        <taxon>Trichuris</taxon>
    </lineage>
</organism>
<dbReference type="NCBIfam" id="TIGR00080">
    <property type="entry name" value="pimt"/>
    <property type="match status" value="1"/>
</dbReference>
<evidence type="ECO:0000256" key="5">
    <source>
        <dbReference type="ARBA" id="ARBA00022679"/>
    </source>
</evidence>